<protein>
    <submittedName>
        <fullName evidence="1">Uncharacterized protein</fullName>
    </submittedName>
</protein>
<keyword evidence="2" id="KW-1185">Reference proteome</keyword>
<dbReference type="eggNOG" id="ENOG50341VT">
    <property type="taxonomic scope" value="Bacteria"/>
</dbReference>
<evidence type="ECO:0000313" key="2">
    <source>
        <dbReference type="Proteomes" id="UP000004926"/>
    </source>
</evidence>
<accession>H5X518</accession>
<dbReference type="RefSeq" id="WP_009156726.1">
    <property type="nucleotide sequence ID" value="NZ_CM001439.1"/>
</dbReference>
<sequence>MTRADLVSEVDRFTSETEELLRSCFAMVDEPSTETRGDRLVTKIRAHLTGRSKQELAELDIYQRFCLDSTETYLAVEQSVFKVTANIDRTPIVRYDYDRLAHSKPSSHIQIHTHRGAVSHLLSQTEHPKPHAIESLHFPTGGARFRPSLEDLLEFLIKDCKFTAKDDWSAAVRKGRERWRRLQARAIVRDAPSEAVAALTNLGYDVKPPSNGVPADSTKALHTW</sequence>
<dbReference type="STRING" id="882083.SacmaDRAFT_5184"/>
<dbReference type="OrthoDB" id="4086179at2"/>
<evidence type="ECO:0000313" key="1">
    <source>
        <dbReference type="EMBL" id="EHR53350.1"/>
    </source>
</evidence>
<name>H5X518_9PSEU</name>
<dbReference type="Proteomes" id="UP000004926">
    <property type="component" value="Chromosome"/>
</dbReference>
<reference evidence="1 2" key="1">
    <citation type="journal article" date="2012" name="Stand. Genomic Sci.">
        <title>Genome sequence of the ocean sediment bacterium Saccharomonospora marina type strain (XMU15(T)).</title>
        <authorList>
            <person name="Klenk H.P."/>
            <person name="Lu M."/>
            <person name="Lucas S."/>
            <person name="Lapidus A."/>
            <person name="Copeland A."/>
            <person name="Pitluck S."/>
            <person name="Goodwin L.A."/>
            <person name="Han C."/>
            <person name="Tapia R."/>
            <person name="Brambilla E.M."/>
            <person name="Potter G."/>
            <person name="Land M."/>
            <person name="Ivanova N."/>
            <person name="Rohde M."/>
            <person name="Goker M."/>
            <person name="Detter J.C."/>
            <person name="Li W.J."/>
            <person name="Kyrpides N.C."/>
            <person name="Woyke T."/>
        </authorList>
    </citation>
    <scope>NUCLEOTIDE SEQUENCE [LARGE SCALE GENOMIC DNA]</scope>
    <source>
        <strain evidence="1 2">XMU15</strain>
    </source>
</reference>
<dbReference type="EMBL" id="CM001439">
    <property type="protein sequence ID" value="EHR53350.1"/>
    <property type="molecule type" value="Genomic_DNA"/>
</dbReference>
<dbReference type="AlphaFoldDB" id="H5X518"/>
<proteinExistence type="predicted"/>
<dbReference type="HOGENOM" id="CLU_086928_1_0_11"/>
<gene>
    <name evidence="1" type="ORF">SacmaDRAFT_5184</name>
</gene>
<organism evidence="1 2">
    <name type="scientific">Saccharomonospora marina XMU15</name>
    <dbReference type="NCBI Taxonomy" id="882083"/>
    <lineage>
        <taxon>Bacteria</taxon>
        <taxon>Bacillati</taxon>
        <taxon>Actinomycetota</taxon>
        <taxon>Actinomycetes</taxon>
        <taxon>Pseudonocardiales</taxon>
        <taxon>Pseudonocardiaceae</taxon>
        <taxon>Saccharomonospora</taxon>
    </lineage>
</organism>